<accession>A0A840R8K3</accession>
<dbReference type="RefSeq" id="WP_184465119.1">
    <property type="nucleotide sequence ID" value="NZ_JACHHW010000016.1"/>
</dbReference>
<proteinExistence type="predicted"/>
<organism evidence="1 2">
    <name type="scientific">Zhongshania antarctica</name>
    <dbReference type="NCBI Taxonomy" id="641702"/>
    <lineage>
        <taxon>Bacteria</taxon>
        <taxon>Pseudomonadati</taxon>
        <taxon>Pseudomonadota</taxon>
        <taxon>Gammaproteobacteria</taxon>
        <taxon>Cellvibrionales</taxon>
        <taxon>Spongiibacteraceae</taxon>
        <taxon>Zhongshania</taxon>
    </lineage>
</organism>
<gene>
    <name evidence="1" type="ORF">HNQ57_003520</name>
</gene>
<dbReference type="Proteomes" id="UP000536640">
    <property type="component" value="Unassembled WGS sequence"/>
</dbReference>
<protein>
    <submittedName>
        <fullName evidence="1">Uncharacterized protein</fullName>
    </submittedName>
</protein>
<dbReference type="AlphaFoldDB" id="A0A840R8K3"/>
<reference evidence="1 2" key="1">
    <citation type="submission" date="2020-08" db="EMBL/GenBank/DDBJ databases">
        <title>Genomic Encyclopedia of Type Strains, Phase IV (KMG-IV): sequencing the most valuable type-strain genomes for metagenomic binning, comparative biology and taxonomic classification.</title>
        <authorList>
            <person name="Goeker M."/>
        </authorList>
    </citation>
    <scope>NUCLEOTIDE SEQUENCE [LARGE SCALE GENOMIC DNA]</scope>
    <source>
        <strain evidence="1 2">DSM 25701</strain>
    </source>
</reference>
<name>A0A840R8K3_9GAMM</name>
<comment type="caution">
    <text evidence="1">The sequence shown here is derived from an EMBL/GenBank/DDBJ whole genome shotgun (WGS) entry which is preliminary data.</text>
</comment>
<dbReference type="EMBL" id="JACHHW010000016">
    <property type="protein sequence ID" value="MBB5189217.1"/>
    <property type="molecule type" value="Genomic_DNA"/>
</dbReference>
<keyword evidence="2" id="KW-1185">Reference proteome</keyword>
<sequence length="88" mass="10059">MIPRYEFDNIVNNTMMELCFAGKAALRILGEWGFNEEEKIQILGFIFTGKFPDGGIKDAHTQAISCVIDINNVMNCYHIDTKSIHHHM</sequence>
<evidence type="ECO:0000313" key="1">
    <source>
        <dbReference type="EMBL" id="MBB5189217.1"/>
    </source>
</evidence>
<evidence type="ECO:0000313" key="2">
    <source>
        <dbReference type="Proteomes" id="UP000536640"/>
    </source>
</evidence>